<dbReference type="InterPro" id="IPR001236">
    <property type="entry name" value="Lactate/malate_DH_N"/>
</dbReference>
<evidence type="ECO:0000259" key="14">
    <source>
        <dbReference type="Pfam" id="PF02866"/>
    </source>
</evidence>
<dbReference type="STRING" id="158441.A0A226EU24"/>
<comment type="catalytic activity">
    <reaction evidence="8">
        <text>(S)-malate + NAD(+) = oxaloacetate + NADH + H(+)</text>
        <dbReference type="Rhea" id="RHEA:21432"/>
        <dbReference type="ChEBI" id="CHEBI:15378"/>
        <dbReference type="ChEBI" id="CHEBI:15589"/>
        <dbReference type="ChEBI" id="CHEBI:16452"/>
        <dbReference type="ChEBI" id="CHEBI:57540"/>
        <dbReference type="ChEBI" id="CHEBI:57945"/>
        <dbReference type="EC" id="1.1.1.37"/>
    </reaction>
</comment>
<evidence type="ECO:0000256" key="6">
    <source>
        <dbReference type="ARBA" id="ARBA00023002"/>
    </source>
</evidence>
<dbReference type="Gene3D" id="3.90.110.10">
    <property type="entry name" value="Lactate dehydrogenase/glycoside hydrolase, family 4, C-terminal"/>
    <property type="match status" value="1"/>
</dbReference>
<sequence>MYKLRATKPLWDVATKSFSTSNANNTKVTVLGASGGIGQPLSLLLKTNPLIQELAMYDILYSPGVAADLNHVATPCKVKGYGPGQIRDALDGADIVLCAAGVPRKAGQTREDQFNVNSRIVKDLAVSCSMMNPNAIYGIVSNPINSTVPLFSEMFKKAGVLDENKILGITTLGPVRVSSFISQEKGWDPSKIFCPVIGGHSGVTIVPVLSACTPAPDLSMDKLKLITLRVREAGVEIVEAKQGSGTVTLSIAWSAAKFADSILRALKGEKGVIECAYVKSNVASTRYFSNPVELGPKGIHKNLGMPKLNDYEKSLLEECLPILTQHIKQGEAFAAAKI</sequence>
<evidence type="ECO:0000256" key="3">
    <source>
        <dbReference type="ARBA" id="ARBA00012995"/>
    </source>
</evidence>
<evidence type="ECO:0000256" key="9">
    <source>
        <dbReference type="PIRSR" id="PIRSR000102-1"/>
    </source>
</evidence>
<keyword evidence="6 12" id="KW-0560">Oxidoreductase</keyword>
<dbReference type="InterPro" id="IPR036291">
    <property type="entry name" value="NAD(P)-bd_dom_sf"/>
</dbReference>
<dbReference type="Pfam" id="PF00056">
    <property type="entry name" value="Ldh_1_N"/>
    <property type="match status" value="1"/>
</dbReference>
<feature type="domain" description="Lactate/malate dehydrogenase N-terminal" evidence="13">
    <location>
        <begin position="26"/>
        <end position="168"/>
    </location>
</feature>
<evidence type="ECO:0000256" key="8">
    <source>
        <dbReference type="ARBA" id="ARBA00048313"/>
    </source>
</evidence>
<evidence type="ECO:0000313" key="16">
    <source>
        <dbReference type="Proteomes" id="UP000198287"/>
    </source>
</evidence>
<reference evidence="15 16" key="1">
    <citation type="submission" date="2015-12" db="EMBL/GenBank/DDBJ databases">
        <title>The genome of Folsomia candida.</title>
        <authorList>
            <person name="Faddeeva A."/>
            <person name="Derks M.F."/>
            <person name="Anvar Y."/>
            <person name="Smit S."/>
            <person name="Van Straalen N."/>
            <person name="Roelofs D."/>
        </authorList>
    </citation>
    <scope>NUCLEOTIDE SEQUENCE [LARGE SCALE GENOMIC DNA]</scope>
    <source>
        <strain evidence="15 16">VU population</strain>
        <tissue evidence="15">Whole body</tissue>
    </source>
</reference>
<protein>
    <recommendedName>
        <fullName evidence="4">Malate dehydrogenase, mitochondrial</fullName>
        <ecNumber evidence="3">1.1.1.37</ecNumber>
    </recommendedName>
</protein>
<dbReference type="Gene3D" id="3.40.50.720">
    <property type="entry name" value="NAD(P)-binding Rossmann-like Domain"/>
    <property type="match status" value="1"/>
</dbReference>
<feature type="binding site" evidence="11">
    <location>
        <begin position="32"/>
        <end position="38"/>
    </location>
    <ligand>
        <name>NAD(+)</name>
        <dbReference type="ChEBI" id="CHEBI:57540"/>
    </ligand>
</feature>
<comment type="caution">
    <text evidence="15">The sequence shown here is derived from an EMBL/GenBank/DDBJ whole genome shotgun (WGS) entry which is preliminary data.</text>
</comment>
<feature type="active site" description="Proton acceptor" evidence="9">
    <location>
        <position position="200"/>
    </location>
</feature>
<dbReference type="InterPro" id="IPR022383">
    <property type="entry name" value="Lactate/malate_DH_C"/>
</dbReference>
<dbReference type="NCBIfam" id="TIGR01772">
    <property type="entry name" value="MDH_euk_gproteo"/>
    <property type="match status" value="1"/>
</dbReference>
<feature type="binding site" evidence="11">
    <location>
        <begin position="140"/>
        <end position="142"/>
    </location>
    <ligand>
        <name>NAD(+)</name>
        <dbReference type="ChEBI" id="CHEBI:57540"/>
    </ligand>
</feature>
<dbReference type="Proteomes" id="UP000198287">
    <property type="component" value="Unassembled WGS sequence"/>
</dbReference>
<feature type="binding site" evidence="10">
    <location>
        <position position="110"/>
    </location>
    <ligand>
        <name>substrate</name>
    </ligand>
</feature>
<keyword evidence="5" id="KW-0816">Tricarboxylic acid cycle</keyword>
<dbReference type="GO" id="GO:0006099">
    <property type="term" value="P:tricarboxylic acid cycle"/>
    <property type="evidence" value="ECO:0007669"/>
    <property type="project" value="UniProtKB-KW"/>
</dbReference>
<dbReference type="PANTHER" id="PTHR11540">
    <property type="entry name" value="MALATE AND LACTATE DEHYDROGENASE"/>
    <property type="match status" value="1"/>
</dbReference>
<keyword evidence="7 11" id="KW-0520">NAD</keyword>
<dbReference type="GO" id="GO:0030060">
    <property type="term" value="F:L-malate dehydrogenase (NAD+) activity"/>
    <property type="evidence" value="ECO:0007669"/>
    <property type="project" value="UniProtKB-EC"/>
</dbReference>
<feature type="binding site" evidence="11">
    <location>
        <position position="117"/>
    </location>
    <ligand>
        <name>NAD(+)</name>
        <dbReference type="ChEBI" id="CHEBI:57540"/>
    </ligand>
</feature>
<evidence type="ECO:0000313" key="15">
    <source>
        <dbReference type="EMBL" id="OXA60718.1"/>
    </source>
</evidence>
<dbReference type="EC" id="1.1.1.37" evidence="3"/>
<dbReference type="InterPro" id="IPR015955">
    <property type="entry name" value="Lactate_DH/Glyco_Ohase_4_C"/>
</dbReference>
<name>A0A226EU24_FOLCA</name>
<feature type="binding site" evidence="10">
    <location>
        <position position="142"/>
    </location>
    <ligand>
        <name>substrate</name>
    </ligand>
</feature>
<proteinExistence type="inferred from homology"/>
<evidence type="ECO:0000259" key="13">
    <source>
        <dbReference type="Pfam" id="PF00056"/>
    </source>
</evidence>
<evidence type="ECO:0000256" key="11">
    <source>
        <dbReference type="PIRSR" id="PIRSR000102-3"/>
    </source>
</evidence>
<feature type="binding site" evidence="10">
    <location>
        <position position="104"/>
    </location>
    <ligand>
        <name>substrate</name>
    </ligand>
</feature>
<organism evidence="15 16">
    <name type="scientific">Folsomia candida</name>
    <name type="common">Springtail</name>
    <dbReference type="NCBI Taxonomy" id="158441"/>
    <lineage>
        <taxon>Eukaryota</taxon>
        <taxon>Metazoa</taxon>
        <taxon>Ecdysozoa</taxon>
        <taxon>Arthropoda</taxon>
        <taxon>Hexapoda</taxon>
        <taxon>Collembola</taxon>
        <taxon>Entomobryomorpha</taxon>
        <taxon>Isotomoidea</taxon>
        <taxon>Isotomidae</taxon>
        <taxon>Proisotominae</taxon>
        <taxon>Folsomia</taxon>
    </lineage>
</organism>
<keyword evidence="16" id="KW-1185">Reference proteome</keyword>
<evidence type="ECO:0000256" key="7">
    <source>
        <dbReference type="ARBA" id="ARBA00023027"/>
    </source>
</evidence>
<accession>A0A226EU24</accession>
<dbReference type="CDD" id="cd01337">
    <property type="entry name" value="MDH_glyoxysomal_mitochondrial"/>
    <property type="match status" value="1"/>
</dbReference>
<dbReference type="OMA" id="PRLPGMQ"/>
<evidence type="ECO:0000256" key="1">
    <source>
        <dbReference type="ARBA" id="ARBA00008824"/>
    </source>
</evidence>
<evidence type="ECO:0000256" key="5">
    <source>
        <dbReference type="ARBA" id="ARBA00022532"/>
    </source>
</evidence>
<dbReference type="SUPFAM" id="SSF51735">
    <property type="entry name" value="NAD(P)-binding Rossmann-fold domains"/>
    <property type="match status" value="1"/>
</dbReference>
<dbReference type="InterPro" id="IPR001557">
    <property type="entry name" value="L-lactate/malate_DH"/>
</dbReference>
<comment type="similarity">
    <text evidence="1">Belongs to the LDH/MDH superfamily. MDH type 1 family.</text>
</comment>
<dbReference type="InterPro" id="IPR010097">
    <property type="entry name" value="Malate_DH_type1"/>
</dbReference>
<dbReference type="AlphaFoldDB" id="A0A226EU24"/>
<feature type="binding site" evidence="10">
    <location>
        <position position="176"/>
    </location>
    <ligand>
        <name>substrate</name>
    </ligand>
</feature>
<dbReference type="Pfam" id="PF02866">
    <property type="entry name" value="Ldh_1_C"/>
    <property type="match status" value="1"/>
</dbReference>
<dbReference type="PIRSF" id="PIRSF000102">
    <property type="entry name" value="Lac_mal_DH"/>
    <property type="match status" value="1"/>
</dbReference>
<dbReference type="GO" id="GO:0005739">
    <property type="term" value="C:mitochondrion"/>
    <property type="evidence" value="ECO:0007669"/>
    <property type="project" value="TreeGrafter"/>
</dbReference>
<feature type="domain" description="Lactate/malate dehydrogenase C-terminal" evidence="14">
    <location>
        <begin position="170"/>
        <end position="333"/>
    </location>
</feature>
<dbReference type="FunFam" id="3.40.50.720:FF:000013">
    <property type="entry name" value="Malate dehydrogenase"/>
    <property type="match status" value="1"/>
</dbReference>
<evidence type="ECO:0000256" key="4">
    <source>
        <dbReference type="ARBA" id="ARBA00016075"/>
    </source>
</evidence>
<dbReference type="OrthoDB" id="755699at2759"/>
<feature type="binding site" evidence="11">
    <location>
        <position position="58"/>
    </location>
    <ligand>
        <name>NAD(+)</name>
        <dbReference type="ChEBI" id="CHEBI:57540"/>
    </ligand>
</feature>
<dbReference type="GO" id="GO:0019752">
    <property type="term" value="P:carboxylic acid metabolic process"/>
    <property type="evidence" value="ECO:0007669"/>
    <property type="project" value="InterPro"/>
</dbReference>
<dbReference type="PANTHER" id="PTHR11540:SF16">
    <property type="entry name" value="MALATE DEHYDROGENASE, MITOCHONDRIAL"/>
    <property type="match status" value="1"/>
</dbReference>
<dbReference type="FunFam" id="3.90.110.10:FF:000001">
    <property type="entry name" value="Malate dehydrogenase"/>
    <property type="match status" value="1"/>
</dbReference>
<gene>
    <name evidence="15" type="ORF">Fcan01_05026</name>
</gene>
<evidence type="ECO:0000256" key="2">
    <source>
        <dbReference type="ARBA" id="ARBA00011738"/>
    </source>
</evidence>
<comment type="subunit">
    <text evidence="2">Homodimer.</text>
</comment>
<evidence type="ECO:0000256" key="10">
    <source>
        <dbReference type="PIRSR" id="PIRSR000102-2"/>
    </source>
</evidence>
<dbReference type="EMBL" id="LNIX01000002">
    <property type="protein sequence ID" value="OXA60718.1"/>
    <property type="molecule type" value="Genomic_DNA"/>
</dbReference>
<evidence type="ECO:0000256" key="12">
    <source>
        <dbReference type="RuleBase" id="RU003369"/>
    </source>
</evidence>
<dbReference type="SUPFAM" id="SSF56327">
    <property type="entry name" value="LDH C-terminal domain-like"/>
    <property type="match status" value="1"/>
</dbReference>